<comment type="caution">
    <text evidence="10">The sequence shown here is derived from an EMBL/GenBank/DDBJ whole genome shotgun (WGS) entry which is preliminary data.</text>
</comment>
<keyword evidence="7 9" id="KW-0472">Membrane</keyword>
<evidence type="ECO:0000256" key="9">
    <source>
        <dbReference type="SAM" id="Phobius"/>
    </source>
</evidence>
<keyword evidence="6 9" id="KW-1133">Transmembrane helix</keyword>
<evidence type="ECO:0000256" key="6">
    <source>
        <dbReference type="ARBA" id="ARBA00022989"/>
    </source>
</evidence>
<proteinExistence type="inferred from homology"/>
<dbReference type="Proteomes" id="UP000593568">
    <property type="component" value="Unassembled WGS sequence"/>
</dbReference>
<keyword evidence="4 9" id="KW-0812">Transmembrane</keyword>
<feature type="transmembrane region" description="Helical" evidence="9">
    <location>
        <begin position="6"/>
        <end position="25"/>
    </location>
</feature>
<keyword evidence="8" id="KW-1015">Disulfide bond</keyword>
<evidence type="ECO:0000256" key="8">
    <source>
        <dbReference type="ARBA" id="ARBA00023157"/>
    </source>
</evidence>
<dbReference type="InterPro" id="IPR030184">
    <property type="entry name" value="WAT1-related"/>
</dbReference>
<evidence type="ECO:0000256" key="4">
    <source>
        <dbReference type="ARBA" id="ARBA00022692"/>
    </source>
</evidence>
<evidence type="ECO:0000256" key="3">
    <source>
        <dbReference type="ARBA" id="ARBA00022577"/>
    </source>
</evidence>
<dbReference type="GO" id="GO:0050832">
    <property type="term" value="P:defense response to fungus"/>
    <property type="evidence" value="ECO:0007669"/>
    <property type="project" value="UniProtKB-KW"/>
</dbReference>
<keyword evidence="3" id="KW-0295">Fungicide</keyword>
<dbReference type="InterPro" id="IPR010851">
    <property type="entry name" value="DEFL"/>
</dbReference>
<keyword evidence="2" id="KW-0929">Antimicrobial</keyword>
<name>A0A7J9DKS1_9ROSI</name>
<keyword evidence="11" id="KW-1185">Reference proteome</keyword>
<accession>A0A7J9DKS1</accession>
<keyword evidence="5" id="KW-0611">Plant defense</keyword>
<dbReference type="GO" id="GO:0031640">
    <property type="term" value="P:killing of cells of another organism"/>
    <property type="evidence" value="ECO:0007669"/>
    <property type="project" value="UniProtKB-KW"/>
</dbReference>
<evidence type="ECO:0000313" key="10">
    <source>
        <dbReference type="EMBL" id="MBA0761350.1"/>
    </source>
</evidence>
<evidence type="ECO:0008006" key="12">
    <source>
        <dbReference type="Google" id="ProtNLM"/>
    </source>
</evidence>
<evidence type="ECO:0000256" key="5">
    <source>
        <dbReference type="ARBA" id="ARBA00022821"/>
    </source>
</evidence>
<gene>
    <name evidence="10" type="ORF">Gotri_024007</name>
</gene>
<feature type="transmembrane region" description="Helical" evidence="9">
    <location>
        <begin position="79"/>
        <end position="100"/>
    </location>
</feature>
<evidence type="ECO:0000256" key="2">
    <source>
        <dbReference type="ARBA" id="ARBA00022529"/>
    </source>
</evidence>
<sequence length="184" mass="19961">MNHFALVVYSNALGSLILLPATFFFTRITLMQNCVIIGVIYNSPTLASALANLIPTFTFLLTVIFSFERVSIKDNVGFLLLPLWVHSICTGYFSLRFIFLEDDREGIGGREGEGNGAENGPCKFHSNGECSAHAKEGNSKGCHFAGTCSSRGDCRQACAALGRNPDAVECVTSTGENRYCCLDI</sequence>
<evidence type="ECO:0000256" key="1">
    <source>
        <dbReference type="ARBA" id="ARBA00006722"/>
    </source>
</evidence>
<dbReference type="PANTHER" id="PTHR31218">
    <property type="entry name" value="WAT1-RELATED PROTEIN"/>
    <property type="match status" value="1"/>
</dbReference>
<protein>
    <recommendedName>
        <fullName evidence="12">WAT1-related protein</fullName>
    </recommendedName>
</protein>
<dbReference type="AlphaFoldDB" id="A0A7J9DKS1"/>
<dbReference type="GO" id="GO:0016020">
    <property type="term" value="C:membrane"/>
    <property type="evidence" value="ECO:0007669"/>
    <property type="project" value="InterPro"/>
</dbReference>
<feature type="transmembrane region" description="Helical" evidence="9">
    <location>
        <begin position="46"/>
        <end position="67"/>
    </location>
</feature>
<reference evidence="10 11" key="1">
    <citation type="journal article" date="2019" name="Genome Biol. Evol.">
        <title>Insights into the evolution of the New World diploid cottons (Gossypium, subgenus Houzingenia) based on genome sequencing.</title>
        <authorList>
            <person name="Grover C.E."/>
            <person name="Arick M.A. 2nd"/>
            <person name="Thrash A."/>
            <person name="Conover J.L."/>
            <person name="Sanders W.S."/>
            <person name="Peterson D.G."/>
            <person name="Frelichowski J.E."/>
            <person name="Scheffler J.A."/>
            <person name="Scheffler B.E."/>
            <person name="Wendel J.F."/>
        </authorList>
    </citation>
    <scope>NUCLEOTIDE SEQUENCE [LARGE SCALE GENOMIC DNA]</scope>
    <source>
        <strain evidence="10">8</strain>
        <tissue evidence="10">Leaf</tissue>
    </source>
</reference>
<evidence type="ECO:0000256" key="7">
    <source>
        <dbReference type="ARBA" id="ARBA00023136"/>
    </source>
</evidence>
<evidence type="ECO:0000313" key="11">
    <source>
        <dbReference type="Proteomes" id="UP000593568"/>
    </source>
</evidence>
<dbReference type="EMBL" id="JABEZW010000003">
    <property type="protein sequence ID" value="MBA0761350.1"/>
    <property type="molecule type" value="Genomic_DNA"/>
</dbReference>
<organism evidence="10 11">
    <name type="scientific">Gossypium trilobum</name>
    <dbReference type="NCBI Taxonomy" id="34281"/>
    <lineage>
        <taxon>Eukaryota</taxon>
        <taxon>Viridiplantae</taxon>
        <taxon>Streptophyta</taxon>
        <taxon>Embryophyta</taxon>
        <taxon>Tracheophyta</taxon>
        <taxon>Spermatophyta</taxon>
        <taxon>Magnoliopsida</taxon>
        <taxon>eudicotyledons</taxon>
        <taxon>Gunneridae</taxon>
        <taxon>Pentapetalae</taxon>
        <taxon>rosids</taxon>
        <taxon>malvids</taxon>
        <taxon>Malvales</taxon>
        <taxon>Malvaceae</taxon>
        <taxon>Malvoideae</taxon>
        <taxon>Gossypium</taxon>
    </lineage>
</organism>
<dbReference type="GO" id="GO:0022857">
    <property type="term" value="F:transmembrane transporter activity"/>
    <property type="evidence" value="ECO:0007669"/>
    <property type="project" value="InterPro"/>
</dbReference>
<dbReference type="Pfam" id="PF25052">
    <property type="entry name" value="AtDEF-like"/>
    <property type="match status" value="1"/>
</dbReference>
<comment type="similarity">
    <text evidence="1">Belongs to the DEFL family.</text>
</comment>